<feature type="chain" id="PRO_5009520444" description="DUF5667 domain-containing protein" evidence="2">
    <location>
        <begin position="26"/>
        <end position="171"/>
    </location>
</feature>
<dbReference type="STRING" id="1817841.A3B10_04020"/>
<name>A0A1F5Q4Z9_9BACT</name>
<evidence type="ECO:0000256" key="1">
    <source>
        <dbReference type="SAM" id="Coils"/>
    </source>
</evidence>
<accession>A0A1F5Q4Z9</accession>
<keyword evidence="2" id="KW-0732">Signal</keyword>
<organism evidence="3 4">
    <name type="scientific">Candidatus Doudnabacteria bacterium RIFCSPLOWO2_01_FULL_44_21</name>
    <dbReference type="NCBI Taxonomy" id="1817841"/>
    <lineage>
        <taxon>Bacteria</taxon>
        <taxon>Candidatus Doudnaibacteriota</taxon>
    </lineage>
</organism>
<protein>
    <recommendedName>
        <fullName evidence="5">DUF5667 domain-containing protein</fullName>
    </recommendedName>
</protein>
<comment type="caution">
    <text evidence="3">The sequence shown here is derived from an EMBL/GenBank/DDBJ whole genome shotgun (WGS) entry which is preliminary data.</text>
</comment>
<sequence length="171" mass="19276">MKVFRKISAALIGASLLVPVFMAAAQNTTRPDRPERPENARLARIEAIKKLCQAQTRRAENAIDRMDKLIDRIDEYIAKLEASGVDTTSVENLMDQATDQKNTADDLLIEAENKCSAIGTAELPKQAVKEYMTAFNNLKKQMISLHKTLKEIVRSLKSLERDDNEEENEND</sequence>
<dbReference type="Proteomes" id="UP000177281">
    <property type="component" value="Unassembled WGS sequence"/>
</dbReference>
<evidence type="ECO:0000256" key="2">
    <source>
        <dbReference type="SAM" id="SignalP"/>
    </source>
</evidence>
<evidence type="ECO:0000313" key="4">
    <source>
        <dbReference type="Proteomes" id="UP000177281"/>
    </source>
</evidence>
<dbReference type="EMBL" id="MFFB01000002">
    <property type="protein sequence ID" value="OGE97285.1"/>
    <property type="molecule type" value="Genomic_DNA"/>
</dbReference>
<gene>
    <name evidence="3" type="ORF">A3B10_04020</name>
</gene>
<keyword evidence="1" id="KW-0175">Coiled coil</keyword>
<evidence type="ECO:0008006" key="5">
    <source>
        <dbReference type="Google" id="ProtNLM"/>
    </source>
</evidence>
<dbReference type="AlphaFoldDB" id="A0A1F5Q4Z9"/>
<feature type="coiled-coil region" evidence="1">
    <location>
        <begin position="52"/>
        <end position="114"/>
    </location>
</feature>
<feature type="signal peptide" evidence="2">
    <location>
        <begin position="1"/>
        <end position="25"/>
    </location>
</feature>
<evidence type="ECO:0000313" key="3">
    <source>
        <dbReference type="EMBL" id="OGE97285.1"/>
    </source>
</evidence>
<proteinExistence type="predicted"/>
<reference evidence="3 4" key="1">
    <citation type="journal article" date="2016" name="Nat. Commun.">
        <title>Thousands of microbial genomes shed light on interconnected biogeochemical processes in an aquifer system.</title>
        <authorList>
            <person name="Anantharaman K."/>
            <person name="Brown C.T."/>
            <person name="Hug L.A."/>
            <person name="Sharon I."/>
            <person name="Castelle C.J."/>
            <person name="Probst A.J."/>
            <person name="Thomas B.C."/>
            <person name="Singh A."/>
            <person name="Wilkins M.J."/>
            <person name="Karaoz U."/>
            <person name="Brodie E.L."/>
            <person name="Williams K.H."/>
            <person name="Hubbard S.S."/>
            <person name="Banfield J.F."/>
        </authorList>
    </citation>
    <scope>NUCLEOTIDE SEQUENCE [LARGE SCALE GENOMIC DNA]</scope>
</reference>